<evidence type="ECO:0000313" key="4">
    <source>
        <dbReference type="Proteomes" id="UP000249046"/>
    </source>
</evidence>
<evidence type="ECO:0008006" key="5">
    <source>
        <dbReference type="Google" id="ProtNLM"/>
    </source>
</evidence>
<gene>
    <name evidence="3" type="ORF">DI564_00255</name>
</gene>
<protein>
    <recommendedName>
        <fullName evidence="5">EF-hand domain-containing protein</fullName>
    </recommendedName>
</protein>
<feature type="region of interest" description="Disordered" evidence="1">
    <location>
        <begin position="25"/>
        <end position="47"/>
    </location>
</feature>
<organism evidence="3 4">
    <name type="scientific">Rhodanobacter denitrificans</name>
    <dbReference type="NCBI Taxonomy" id="666685"/>
    <lineage>
        <taxon>Bacteria</taxon>
        <taxon>Pseudomonadati</taxon>
        <taxon>Pseudomonadota</taxon>
        <taxon>Gammaproteobacteria</taxon>
        <taxon>Lysobacterales</taxon>
        <taxon>Rhodanobacteraceae</taxon>
        <taxon>Rhodanobacter</taxon>
    </lineage>
</organism>
<accession>A0A2W5KRJ8</accession>
<reference evidence="3 4" key="1">
    <citation type="submission" date="2017-08" db="EMBL/GenBank/DDBJ databases">
        <title>Infants hospitalized years apart are colonized by the same room-sourced microbial strains.</title>
        <authorList>
            <person name="Brooks B."/>
            <person name="Olm M.R."/>
            <person name="Firek B.A."/>
            <person name="Baker R."/>
            <person name="Thomas B.C."/>
            <person name="Morowitz M.J."/>
            <person name="Banfield J.F."/>
        </authorList>
    </citation>
    <scope>NUCLEOTIDE SEQUENCE [LARGE SCALE GENOMIC DNA]</scope>
    <source>
        <strain evidence="3">S2_005_003_R2_42</strain>
    </source>
</reference>
<sequence>MNIRPLLFASVMLAAAPLVWAHGSADDAKQKEKAKQDPYAVQGSGPHKFAELKGNEKGYLTLEDVEPNSWLAGNFARCDENKDGRLVEAEYDACQPMR</sequence>
<keyword evidence="2" id="KW-0732">Signal</keyword>
<proteinExistence type="predicted"/>
<dbReference type="AlphaFoldDB" id="A0A2W5KRJ8"/>
<dbReference type="EMBL" id="QFPO01000001">
    <property type="protein sequence ID" value="PZQ19716.1"/>
    <property type="molecule type" value="Genomic_DNA"/>
</dbReference>
<evidence type="ECO:0000313" key="3">
    <source>
        <dbReference type="EMBL" id="PZQ19716.1"/>
    </source>
</evidence>
<comment type="caution">
    <text evidence="3">The sequence shown here is derived from an EMBL/GenBank/DDBJ whole genome shotgun (WGS) entry which is preliminary data.</text>
</comment>
<feature type="compositionally biased region" description="Basic and acidic residues" evidence="1">
    <location>
        <begin position="25"/>
        <end position="36"/>
    </location>
</feature>
<feature type="chain" id="PRO_5015910269" description="EF-hand domain-containing protein" evidence="2">
    <location>
        <begin position="22"/>
        <end position="98"/>
    </location>
</feature>
<feature type="signal peptide" evidence="2">
    <location>
        <begin position="1"/>
        <end position="21"/>
    </location>
</feature>
<evidence type="ECO:0000256" key="2">
    <source>
        <dbReference type="SAM" id="SignalP"/>
    </source>
</evidence>
<name>A0A2W5KRJ8_9GAMM</name>
<dbReference type="Proteomes" id="UP000249046">
    <property type="component" value="Unassembled WGS sequence"/>
</dbReference>
<evidence type="ECO:0000256" key="1">
    <source>
        <dbReference type="SAM" id="MobiDB-lite"/>
    </source>
</evidence>